<proteinExistence type="inferred from homology"/>
<feature type="compositionally biased region" description="Low complexity" evidence="8">
    <location>
        <begin position="70"/>
        <end position="85"/>
    </location>
</feature>
<keyword evidence="11" id="KW-1185">Reference proteome</keyword>
<dbReference type="PANTHER" id="PTHR35041">
    <property type="entry name" value="MEDIATOR OF RNA POLYMERASE II TRANSCRIPTION SUBUNIT 1"/>
    <property type="match status" value="1"/>
</dbReference>
<evidence type="ECO:0000256" key="5">
    <source>
        <dbReference type="ARBA" id="ARBA00023163"/>
    </source>
</evidence>
<dbReference type="GO" id="GO:0003712">
    <property type="term" value="F:transcription coregulator activity"/>
    <property type="evidence" value="ECO:0007669"/>
    <property type="project" value="InterPro"/>
</dbReference>
<keyword evidence="6 7" id="KW-0539">Nucleus</keyword>
<comment type="subcellular location">
    <subcellularLocation>
        <location evidence="1 7">Nucleus</location>
    </subcellularLocation>
</comment>
<dbReference type="GO" id="GO:0016592">
    <property type="term" value="C:mediator complex"/>
    <property type="evidence" value="ECO:0007669"/>
    <property type="project" value="InterPro"/>
</dbReference>
<evidence type="ECO:0000256" key="8">
    <source>
        <dbReference type="SAM" id="MobiDB-lite"/>
    </source>
</evidence>
<evidence type="ECO:0000256" key="1">
    <source>
        <dbReference type="ARBA" id="ARBA00004123"/>
    </source>
</evidence>
<keyword evidence="4 7" id="KW-0010">Activator</keyword>
<evidence type="ECO:0000256" key="2">
    <source>
        <dbReference type="ARBA" id="ARBA00006210"/>
    </source>
</evidence>
<evidence type="ECO:0000259" key="9">
    <source>
        <dbReference type="Pfam" id="PF10744"/>
    </source>
</evidence>
<protein>
    <recommendedName>
        <fullName evidence="7">Mediator of RNA polymerase II transcription subunit 1</fullName>
    </recommendedName>
    <alternativeName>
        <fullName evidence="7">Mediator complex subunit 1</fullName>
    </alternativeName>
</protein>
<comment type="similarity">
    <text evidence="2 7">Belongs to the Mediator complex subunit 1 family.</text>
</comment>
<evidence type="ECO:0000256" key="3">
    <source>
        <dbReference type="ARBA" id="ARBA00023015"/>
    </source>
</evidence>
<keyword evidence="3 7" id="KW-0805">Transcription regulation</keyword>
<dbReference type="Pfam" id="PF10744">
    <property type="entry name" value="Med1"/>
    <property type="match status" value="1"/>
</dbReference>
<accession>A0A1W5CRQ0</accession>
<evidence type="ECO:0000256" key="4">
    <source>
        <dbReference type="ARBA" id="ARBA00023159"/>
    </source>
</evidence>
<dbReference type="GO" id="GO:0045944">
    <property type="term" value="P:positive regulation of transcription by RNA polymerase II"/>
    <property type="evidence" value="ECO:0007669"/>
    <property type="project" value="UniProtKB-ARBA"/>
</dbReference>
<feature type="compositionally biased region" description="Low complexity" evidence="8">
    <location>
        <begin position="14"/>
        <end position="41"/>
    </location>
</feature>
<evidence type="ECO:0000313" key="10">
    <source>
        <dbReference type="EMBL" id="SLM33564.1"/>
    </source>
</evidence>
<keyword evidence="5 7" id="KW-0804">Transcription</keyword>
<evidence type="ECO:0000256" key="7">
    <source>
        <dbReference type="RuleBase" id="RU364059"/>
    </source>
</evidence>
<dbReference type="EMBL" id="FWEW01000062">
    <property type="protein sequence ID" value="SLM33564.1"/>
    <property type="molecule type" value="Genomic_DNA"/>
</dbReference>
<evidence type="ECO:0000313" key="11">
    <source>
        <dbReference type="Proteomes" id="UP000192927"/>
    </source>
</evidence>
<organism evidence="10 11">
    <name type="scientific">Lasallia pustulata</name>
    <dbReference type="NCBI Taxonomy" id="136370"/>
    <lineage>
        <taxon>Eukaryota</taxon>
        <taxon>Fungi</taxon>
        <taxon>Dikarya</taxon>
        <taxon>Ascomycota</taxon>
        <taxon>Pezizomycotina</taxon>
        <taxon>Lecanoromycetes</taxon>
        <taxon>OSLEUM clade</taxon>
        <taxon>Umbilicariomycetidae</taxon>
        <taxon>Umbilicariales</taxon>
        <taxon>Umbilicariaceae</taxon>
        <taxon>Lasallia</taxon>
    </lineage>
</organism>
<dbReference type="InterPro" id="IPR019680">
    <property type="entry name" value="Mediator_Med1"/>
</dbReference>
<sequence>MATPTTTPKPPSKQTPRPSTSTAPTPAAVSSPANAPTTSSTGHLRSVPSPAYLHQHASRAGKSPYTHGIGPTSTPATAVASSPAGPGVTGALGPASVSTAGNVGTPGLSGLGLGLGIGTGMERTGTSNTSVGTGPNSNIGVGITGSMSLGGAEDSVMAGTSIIGGSTNVRDNEAERNRRIERIVDVLGQQWGLVSQEGVERAARRCGLECLWEEGPAAGARTLSIAGNAVLVDVEFVEEEIIDVVLSLPGCMEAVGVHWGGRKGADVLKKDLRGEEGKAGYVGLEACIKNLERLARLDRLSADGVNCFEALEGVRSSLHKLYTYDVKEVREQRQERLEVVDREVILREVISQRYGRLVMHGRGHVGLTSQYWMERRLVLESKTARDEMLGVRGKDEYTLDDEEGPKIYSAVFECEASSAQLYPPIRVSDAWISDHIDKDFNAGSLEQHEWETGENPFLQGGPIEWLEPPSTLASTADISGHAMVLDAGPLQAGRGKEPNVRFVVKLDPPIIMPLQTAARIYSRVGVPVPEDLAQPATYPTLLFAHNSEARHAIVMNGEVEYQRQHYGVTRSVKSYRGVGGRELHESMHKYTLFSQQRDMARALQQIPFSHPKQIVEIMPVLRQWALVGDIIRRTFGRNDIDDKSEIDRHQKVQDHGFDSEQGLSAEEELDALMAMSEDEDDEEDGDNISPLAVDVSLSISPVPAISLLFESHGDITSVTFNVGPNGSISARDLVLSGRKAGGEGDPEKKTKLTREEGKLERVLSIAEDLGAVVEWMRE</sequence>
<feature type="domain" description="Mediator complex subunit Med1" evidence="9">
    <location>
        <begin position="182"/>
        <end position="635"/>
    </location>
</feature>
<name>A0A1W5CRQ0_9LECA</name>
<reference evidence="11" key="1">
    <citation type="submission" date="2017-03" db="EMBL/GenBank/DDBJ databases">
        <authorList>
            <person name="Sharma R."/>
            <person name="Thines M."/>
        </authorList>
    </citation>
    <scope>NUCLEOTIDE SEQUENCE [LARGE SCALE GENOMIC DNA]</scope>
</reference>
<evidence type="ECO:0000256" key="6">
    <source>
        <dbReference type="ARBA" id="ARBA00023242"/>
    </source>
</evidence>
<comment type="function">
    <text evidence="7">Component of the Mediator complex, a coactivator involved in the regulated transcription of nearly all RNA polymerase II-dependent genes. Mediator functions as a bridge to convey information from gene-specific regulatory proteins to the basal RNA polymerase II transcription machinery. Mediator is recruited to promoters by direct interactions with regulatory proteins and serves as a scaffold for the assembly of a functional preinitiation complex with RNA polymerase II and the general transcription factors.</text>
</comment>
<dbReference type="Proteomes" id="UP000192927">
    <property type="component" value="Unassembled WGS sequence"/>
</dbReference>
<feature type="region of interest" description="Disordered" evidence="8">
    <location>
        <begin position="1"/>
        <end position="85"/>
    </location>
</feature>
<dbReference type="PANTHER" id="PTHR35041:SF4">
    <property type="entry name" value="MEDIATOR OF RNA POLYMERASE II TRANSCRIPTION SUBUNIT 1"/>
    <property type="match status" value="1"/>
</dbReference>
<dbReference type="AlphaFoldDB" id="A0A1W5CRQ0"/>